<dbReference type="InterPro" id="IPR007630">
    <property type="entry name" value="RNA_pol_sigma70_r4"/>
</dbReference>
<feature type="region of interest" description="Sigma-70 factor domain-4" evidence="6">
    <location>
        <begin position="313"/>
        <end position="366"/>
    </location>
</feature>
<keyword evidence="4 6" id="KW-0238">DNA-binding</keyword>
<keyword evidence="5 6" id="KW-0804">Transcription</keyword>
<dbReference type="Gene3D" id="1.10.10.10">
    <property type="entry name" value="Winged helix-like DNA-binding domain superfamily/Winged helix DNA-binding domain"/>
    <property type="match status" value="2"/>
</dbReference>
<evidence type="ECO:0000256" key="2">
    <source>
        <dbReference type="ARBA" id="ARBA00023015"/>
    </source>
</evidence>
<dbReference type="EMBL" id="JBHSRI010000018">
    <property type="protein sequence ID" value="MFC6039857.1"/>
    <property type="molecule type" value="Genomic_DNA"/>
</dbReference>
<dbReference type="Pfam" id="PF00140">
    <property type="entry name" value="Sigma70_r1_2"/>
    <property type="match status" value="1"/>
</dbReference>
<comment type="subcellular location">
    <subcellularLocation>
        <location evidence="6">Cytoplasm</location>
    </subcellularLocation>
</comment>
<organism evidence="10 11">
    <name type="scientific">Paenisporosarcina macmurdoensis</name>
    <dbReference type="NCBI Taxonomy" id="212659"/>
    <lineage>
        <taxon>Bacteria</taxon>
        <taxon>Bacillati</taxon>
        <taxon>Bacillota</taxon>
        <taxon>Bacilli</taxon>
        <taxon>Bacillales</taxon>
        <taxon>Caryophanaceae</taxon>
        <taxon>Paenisporosarcina</taxon>
    </lineage>
</organism>
<feature type="coiled-coil region" evidence="7">
    <location>
        <begin position="300"/>
        <end position="327"/>
    </location>
</feature>
<dbReference type="InterPro" id="IPR009042">
    <property type="entry name" value="RNA_pol_sigma70_r1_2"/>
</dbReference>
<evidence type="ECO:0000313" key="10">
    <source>
        <dbReference type="EMBL" id="MFC6039857.1"/>
    </source>
</evidence>
<dbReference type="InterPro" id="IPR007627">
    <property type="entry name" value="RNA_pol_sigma70_r2"/>
</dbReference>
<dbReference type="InterPro" id="IPR000943">
    <property type="entry name" value="RNA_pol_sigma70"/>
</dbReference>
<dbReference type="InterPro" id="IPR007624">
    <property type="entry name" value="RNA_pol_sigma70_r3"/>
</dbReference>
<evidence type="ECO:0000256" key="6">
    <source>
        <dbReference type="HAMAP-Rule" id="MF_00963"/>
    </source>
</evidence>
<gene>
    <name evidence="10" type="primary">rpoD</name>
    <name evidence="6" type="synonym">sigA</name>
    <name evidence="10" type="ORF">ACFPYN_10540</name>
</gene>
<name>A0ABW1L9L2_9BACL</name>
<keyword evidence="11" id="KW-1185">Reference proteome</keyword>
<dbReference type="Proteomes" id="UP001596170">
    <property type="component" value="Unassembled WGS sequence"/>
</dbReference>
<sequence length="378" mass="43245">MADKSERSNSKEAETEVRLEEAKKSLLEMGKKAGELTFADIAEKLSVFVLESDQIEEFIEQLEAQGVELGRKDGDEEDLEKLMKKGQEEETFDLNDLSVPPGVKINDPVRMYLKEIGRVDLLSADEEIALAQRIEVGDEEAKKRLAEANLRLVVSIAKRYVGRGMLFLDLIQEGNMGLIKAVEKFDFRKGFKFSTYATWWIRQAITRAIADQARTIRIPVHMVETINKLIRVQRQLLQDLGREPSPEEIGEEMELLAEKVREILKIAQEPVSLETPIGEEDDSHLGDFIEDSDAQSPSDHAAYELLKEQLEDVLDTLTDREENVLRLRFGLDDGRTRTLEEVGKVFGVTRERIRQIEAKALRKLRHPSRSKRLKDFLE</sequence>
<dbReference type="PANTHER" id="PTHR30603:SF60">
    <property type="entry name" value="RNA POLYMERASE SIGMA FACTOR RPOD"/>
    <property type="match status" value="1"/>
</dbReference>
<evidence type="ECO:0000256" key="5">
    <source>
        <dbReference type="ARBA" id="ARBA00023163"/>
    </source>
</evidence>
<dbReference type="CDD" id="cd06171">
    <property type="entry name" value="Sigma70_r4"/>
    <property type="match status" value="1"/>
</dbReference>
<dbReference type="PRINTS" id="PR00046">
    <property type="entry name" value="SIGMA70FCT"/>
</dbReference>
<dbReference type="RefSeq" id="WP_024534483.1">
    <property type="nucleotide sequence ID" value="NZ_JBHSRI010000018.1"/>
</dbReference>
<dbReference type="NCBIfam" id="NF006666">
    <property type="entry name" value="PRK09210.1"/>
    <property type="match status" value="1"/>
</dbReference>
<feature type="DNA-binding region" description="H-T-H motif" evidence="6">
    <location>
        <begin position="339"/>
        <end position="358"/>
    </location>
</feature>
<dbReference type="InterPro" id="IPR036388">
    <property type="entry name" value="WH-like_DNA-bd_sf"/>
</dbReference>
<evidence type="ECO:0000259" key="9">
    <source>
        <dbReference type="PROSITE" id="PS00716"/>
    </source>
</evidence>
<comment type="caution">
    <text evidence="10">The sequence shown here is derived from an EMBL/GenBank/DDBJ whole genome shotgun (WGS) entry which is preliminary data.</text>
</comment>
<dbReference type="Pfam" id="PF03979">
    <property type="entry name" value="Sigma70_r1_1"/>
    <property type="match status" value="1"/>
</dbReference>
<feature type="domain" description="RNA polymerase sigma-70" evidence="9">
    <location>
        <begin position="338"/>
        <end position="364"/>
    </location>
</feature>
<keyword evidence="7" id="KW-0175">Coiled coil</keyword>
<dbReference type="PANTHER" id="PTHR30603">
    <property type="entry name" value="RNA POLYMERASE SIGMA FACTOR RPO"/>
    <property type="match status" value="1"/>
</dbReference>
<comment type="function">
    <text evidence="6">Sigma factors are initiation factors that promote the attachment of RNA polymerase to specific initiation sites and are then released. This sigma factor is the primary sigma factor during exponential growth.</text>
</comment>
<feature type="region of interest" description="Sigma-70 factor domain-2" evidence="6">
    <location>
        <begin position="145"/>
        <end position="215"/>
    </location>
</feature>
<dbReference type="InterPro" id="IPR007127">
    <property type="entry name" value="RNA_pol_sigma_70_r1_1"/>
</dbReference>
<keyword evidence="1 6" id="KW-0963">Cytoplasm</keyword>
<comment type="similarity">
    <text evidence="6">Belongs to the sigma-70 factor family. RpoD/SigA subfamily.</text>
</comment>
<dbReference type="InterPro" id="IPR013325">
    <property type="entry name" value="RNA_pol_sigma_r2"/>
</dbReference>
<dbReference type="PROSITE" id="PS00715">
    <property type="entry name" value="SIGMA70_1"/>
    <property type="match status" value="1"/>
</dbReference>
<dbReference type="NCBIfam" id="TIGR02393">
    <property type="entry name" value="RpoD_Cterm"/>
    <property type="match status" value="1"/>
</dbReference>
<dbReference type="Pfam" id="PF04539">
    <property type="entry name" value="Sigma70_r3"/>
    <property type="match status" value="1"/>
</dbReference>
<reference evidence="11" key="1">
    <citation type="journal article" date="2019" name="Int. J. Syst. Evol. Microbiol.">
        <title>The Global Catalogue of Microorganisms (GCM) 10K type strain sequencing project: providing services to taxonomists for standard genome sequencing and annotation.</title>
        <authorList>
            <consortium name="The Broad Institute Genomics Platform"/>
            <consortium name="The Broad Institute Genome Sequencing Center for Infectious Disease"/>
            <person name="Wu L."/>
            <person name="Ma J."/>
        </authorList>
    </citation>
    <scope>NUCLEOTIDE SEQUENCE [LARGE SCALE GENOMIC DNA]</scope>
    <source>
        <strain evidence="11">CCUG 54527</strain>
    </source>
</reference>
<proteinExistence type="inferred from homology"/>
<keyword evidence="3 6" id="KW-0731">Sigma factor</keyword>
<evidence type="ECO:0000259" key="8">
    <source>
        <dbReference type="PROSITE" id="PS00715"/>
    </source>
</evidence>
<evidence type="ECO:0000256" key="1">
    <source>
        <dbReference type="ARBA" id="ARBA00022490"/>
    </source>
</evidence>
<dbReference type="InterPro" id="IPR012760">
    <property type="entry name" value="RNA_pol_sigma_RpoD_C"/>
</dbReference>
<dbReference type="InterPro" id="IPR014284">
    <property type="entry name" value="RNA_pol_sigma-70_dom"/>
</dbReference>
<keyword evidence="2 6" id="KW-0805">Transcription regulation</keyword>
<dbReference type="Gene3D" id="1.10.601.10">
    <property type="entry name" value="RNA Polymerase Primary Sigma Factor"/>
    <property type="match status" value="2"/>
</dbReference>
<dbReference type="InterPro" id="IPR013324">
    <property type="entry name" value="RNA_pol_sigma_r3/r4-like"/>
</dbReference>
<comment type="subunit">
    <text evidence="6">Interacts transiently with the RNA polymerase catalytic core.</text>
</comment>
<evidence type="ECO:0000256" key="4">
    <source>
        <dbReference type="ARBA" id="ARBA00023125"/>
    </source>
</evidence>
<feature type="region of interest" description="Sigma-70 factor domain-3" evidence="6">
    <location>
        <begin position="224"/>
        <end position="300"/>
    </location>
</feature>
<evidence type="ECO:0000256" key="3">
    <source>
        <dbReference type="ARBA" id="ARBA00023082"/>
    </source>
</evidence>
<dbReference type="InterPro" id="IPR050239">
    <property type="entry name" value="Sigma-70_RNA_pol_init_factors"/>
</dbReference>
<dbReference type="SUPFAM" id="SSF88946">
    <property type="entry name" value="Sigma2 domain of RNA polymerase sigma factors"/>
    <property type="match status" value="1"/>
</dbReference>
<dbReference type="NCBIfam" id="TIGR02937">
    <property type="entry name" value="sigma70-ECF"/>
    <property type="match status" value="1"/>
</dbReference>
<dbReference type="PROSITE" id="PS00716">
    <property type="entry name" value="SIGMA70_2"/>
    <property type="match status" value="1"/>
</dbReference>
<evidence type="ECO:0000313" key="11">
    <source>
        <dbReference type="Proteomes" id="UP001596170"/>
    </source>
</evidence>
<feature type="short sequence motif" description="Interaction with polymerase core subunit RpoC" evidence="6">
    <location>
        <begin position="169"/>
        <end position="172"/>
    </location>
</feature>
<dbReference type="Pfam" id="PF04542">
    <property type="entry name" value="Sigma70_r2"/>
    <property type="match status" value="1"/>
</dbReference>
<dbReference type="InterPro" id="IPR042189">
    <property type="entry name" value="RNA_pol_sigma_70_r1_1_sf"/>
</dbReference>
<dbReference type="Pfam" id="PF04545">
    <property type="entry name" value="Sigma70_r4"/>
    <property type="match status" value="1"/>
</dbReference>
<dbReference type="SUPFAM" id="SSF88659">
    <property type="entry name" value="Sigma3 and sigma4 domains of RNA polymerase sigma factors"/>
    <property type="match status" value="2"/>
</dbReference>
<protein>
    <recommendedName>
        <fullName evidence="6">RNA polymerase sigma factor SigA</fullName>
    </recommendedName>
</protein>
<evidence type="ECO:0000256" key="7">
    <source>
        <dbReference type="SAM" id="Coils"/>
    </source>
</evidence>
<accession>A0ABW1L9L2</accession>
<dbReference type="HAMAP" id="MF_00963">
    <property type="entry name" value="Sigma70_RpoD_SigA"/>
    <property type="match status" value="1"/>
</dbReference>
<dbReference type="Gene3D" id="1.10.220.120">
    <property type="entry name" value="Sigma-70 factor, region 1.1"/>
    <property type="match status" value="1"/>
</dbReference>
<dbReference type="InterPro" id="IPR028630">
    <property type="entry name" value="Sigma70_RpoD"/>
</dbReference>
<feature type="domain" description="RNA polymerase sigma-70" evidence="8">
    <location>
        <begin position="169"/>
        <end position="182"/>
    </location>
</feature>